<proteinExistence type="predicted"/>
<accession>A0A1V0S8R3</accession>
<gene>
    <name evidence="1" type="ORF">Catovirus_1_147</name>
</gene>
<dbReference type="EMBL" id="KY684083">
    <property type="protein sequence ID" value="ARF08097.1"/>
    <property type="molecule type" value="Genomic_DNA"/>
</dbReference>
<protein>
    <submittedName>
        <fullName evidence="1">Uncharacterized protein</fullName>
    </submittedName>
</protein>
<sequence length="179" mass="20614">MCDCGEKIIPLCCYQEKGEYSIDHMSYWDLIKKVNIKKKYSEYCDKCGKSTEVIKHIDCSICKECKNVIGKEENNYILLDNCSFNNKCLKCLKQYQKKSKFISSSDLKQCDNCNTYVNINCKNMAVCYSQSMECVCVNCFNESQLECDKCGKKCDITNINLPIVLDCQSVLCIECEQTE</sequence>
<evidence type="ECO:0000313" key="1">
    <source>
        <dbReference type="EMBL" id="ARF08097.1"/>
    </source>
</evidence>
<name>A0A1V0S8R3_9VIRU</name>
<organism evidence="1">
    <name type="scientific">Catovirus CTV1</name>
    <dbReference type="NCBI Taxonomy" id="1977631"/>
    <lineage>
        <taxon>Viruses</taxon>
        <taxon>Varidnaviria</taxon>
        <taxon>Bamfordvirae</taxon>
        <taxon>Nucleocytoviricota</taxon>
        <taxon>Megaviricetes</taxon>
        <taxon>Imitervirales</taxon>
        <taxon>Mimiviridae</taxon>
        <taxon>Klosneuvirinae</taxon>
        <taxon>Catovirus</taxon>
    </lineage>
</organism>
<reference evidence="1" key="1">
    <citation type="journal article" date="2017" name="Science">
        <title>Giant viruses with an expanded complement of translation system components.</title>
        <authorList>
            <person name="Schulz F."/>
            <person name="Yutin N."/>
            <person name="Ivanova N.N."/>
            <person name="Ortega D.R."/>
            <person name="Lee T.K."/>
            <person name="Vierheilig J."/>
            <person name="Daims H."/>
            <person name="Horn M."/>
            <person name="Wagner M."/>
            <person name="Jensen G.J."/>
            <person name="Kyrpides N.C."/>
            <person name="Koonin E.V."/>
            <person name="Woyke T."/>
        </authorList>
    </citation>
    <scope>NUCLEOTIDE SEQUENCE</scope>
    <source>
        <strain evidence="1">CTV1</strain>
    </source>
</reference>